<dbReference type="GO" id="GO:0046872">
    <property type="term" value="F:metal ion binding"/>
    <property type="evidence" value="ECO:0007669"/>
    <property type="project" value="UniProtKB-KW"/>
</dbReference>
<keyword evidence="11" id="KW-1185">Reference proteome</keyword>
<evidence type="ECO:0000256" key="4">
    <source>
        <dbReference type="ARBA" id="ARBA00049725"/>
    </source>
</evidence>
<evidence type="ECO:0000256" key="2">
    <source>
        <dbReference type="ARBA" id="ARBA00022801"/>
    </source>
</evidence>
<accession>A0A9D4LF00</accession>
<protein>
    <recommendedName>
        <fullName evidence="5">ADP-ribosylhydrolase ARH1</fullName>
        <ecNumber evidence="4">3.2.2.19</ecNumber>
    </recommendedName>
    <alternativeName>
        <fullName evidence="6">ADP-ribose-L-arginine cleaving enzyme</fullName>
    </alternativeName>
    <alternativeName>
        <fullName evidence="7">[Protein ADP-ribosylarginine] hydrolase</fullName>
    </alternativeName>
</protein>
<comment type="similarity">
    <text evidence="1">Belongs to the ADP-ribosylglycohydrolase family.</text>
</comment>
<dbReference type="Proteomes" id="UP000828390">
    <property type="component" value="Unassembled WGS sequence"/>
</dbReference>
<dbReference type="InterPro" id="IPR050792">
    <property type="entry name" value="ADP-ribosylglycohydrolase"/>
</dbReference>
<dbReference type="GO" id="GO:0003875">
    <property type="term" value="F:ADP-ribosylarginine hydrolase activity"/>
    <property type="evidence" value="ECO:0007669"/>
    <property type="project" value="UniProtKB-EC"/>
</dbReference>
<evidence type="ECO:0000256" key="3">
    <source>
        <dbReference type="ARBA" id="ARBA00049582"/>
    </source>
</evidence>
<dbReference type="EMBL" id="JAIWYP010000003">
    <property type="protein sequence ID" value="KAH3856518.1"/>
    <property type="molecule type" value="Genomic_DNA"/>
</dbReference>
<dbReference type="InterPro" id="IPR029030">
    <property type="entry name" value="Caspase-like_dom_sf"/>
</dbReference>
<dbReference type="Pfam" id="PF03747">
    <property type="entry name" value="ADP_ribosyl_GH"/>
    <property type="match status" value="1"/>
</dbReference>
<comment type="cofactor">
    <cofactor evidence="8">
        <name>Mg(2+)</name>
        <dbReference type="ChEBI" id="CHEBI:18420"/>
    </cofactor>
    <text evidence="8">Binds 2 magnesium ions per subunit.</text>
</comment>
<keyword evidence="2" id="KW-0378">Hydrolase</keyword>
<reference evidence="10" key="1">
    <citation type="journal article" date="2019" name="bioRxiv">
        <title>The Genome of the Zebra Mussel, Dreissena polymorpha: A Resource for Invasive Species Research.</title>
        <authorList>
            <person name="McCartney M.A."/>
            <person name="Auch B."/>
            <person name="Kono T."/>
            <person name="Mallez S."/>
            <person name="Zhang Y."/>
            <person name="Obille A."/>
            <person name="Becker A."/>
            <person name="Abrahante J.E."/>
            <person name="Garbe J."/>
            <person name="Badalamenti J.P."/>
            <person name="Herman A."/>
            <person name="Mangelson H."/>
            <person name="Liachko I."/>
            <person name="Sullivan S."/>
            <person name="Sone E.D."/>
            <person name="Koren S."/>
            <person name="Silverstein K.A.T."/>
            <person name="Beckman K.B."/>
            <person name="Gohl D.M."/>
        </authorList>
    </citation>
    <scope>NUCLEOTIDE SEQUENCE</scope>
    <source>
        <strain evidence="10">Duluth1</strain>
        <tissue evidence="10">Whole animal</tissue>
    </source>
</reference>
<evidence type="ECO:0000256" key="7">
    <source>
        <dbReference type="ARBA" id="ARBA00049810"/>
    </source>
</evidence>
<dbReference type="Gene3D" id="3.40.50.1460">
    <property type="match status" value="1"/>
</dbReference>
<dbReference type="InterPro" id="IPR036705">
    <property type="entry name" value="Ribosyl_crysJ1_sf"/>
</dbReference>
<dbReference type="PANTHER" id="PTHR16222">
    <property type="entry name" value="ADP-RIBOSYLGLYCOHYDROLASE"/>
    <property type="match status" value="1"/>
</dbReference>
<dbReference type="AlphaFoldDB" id="A0A9D4LF00"/>
<dbReference type="SUPFAM" id="SSF101478">
    <property type="entry name" value="ADP-ribosylglycohydrolase"/>
    <property type="match status" value="1"/>
</dbReference>
<reference evidence="10" key="2">
    <citation type="submission" date="2020-11" db="EMBL/GenBank/DDBJ databases">
        <authorList>
            <person name="McCartney M.A."/>
            <person name="Auch B."/>
            <person name="Kono T."/>
            <person name="Mallez S."/>
            <person name="Becker A."/>
            <person name="Gohl D.M."/>
            <person name="Silverstein K.A.T."/>
            <person name="Koren S."/>
            <person name="Bechman K.B."/>
            <person name="Herman A."/>
            <person name="Abrahante J.E."/>
            <person name="Garbe J."/>
        </authorList>
    </citation>
    <scope>NUCLEOTIDE SEQUENCE</scope>
    <source>
        <strain evidence="10">Duluth1</strain>
        <tissue evidence="10">Whole animal</tissue>
    </source>
</reference>
<name>A0A9D4LF00_DREPO</name>
<evidence type="ECO:0000256" key="1">
    <source>
        <dbReference type="ARBA" id="ARBA00010702"/>
    </source>
</evidence>
<evidence type="ECO:0000256" key="6">
    <source>
        <dbReference type="ARBA" id="ARBA00049798"/>
    </source>
</evidence>
<dbReference type="EC" id="3.2.2.19" evidence="4"/>
<feature type="region of interest" description="Disordered" evidence="9">
    <location>
        <begin position="433"/>
        <end position="458"/>
    </location>
</feature>
<proteinExistence type="inferred from homology"/>
<dbReference type="SUPFAM" id="SSF52129">
    <property type="entry name" value="Caspase-like"/>
    <property type="match status" value="1"/>
</dbReference>
<evidence type="ECO:0000313" key="11">
    <source>
        <dbReference type="Proteomes" id="UP000828390"/>
    </source>
</evidence>
<feature type="binding site" evidence="8">
    <location>
        <position position="260"/>
    </location>
    <ligand>
        <name>Mg(2+)</name>
        <dbReference type="ChEBI" id="CHEBI:18420"/>
        <label>1</label>
    </ligand>
</feature>
<dbReference type="InterPro" id="IPR005502">
    <property type="entry name" value="Ribosyl_crysJ1"/>
</dbReference>
<sequence>MEDRYVACMVLSGGGKWESCKSGEQIHEEVKGMVTPQDWPVNCGTVMHIATAKALVKDNKTDEELCVSLDMAYKESVNEIAGRSPDPRGGGCGAAMRAMCIGLRYPNKQDIDNLIKVSVEAGRITHNHPTGYLGSFAAALFTSYSIQGKPIREWGKEMMGLLPRVQEYVKHVNVDVKEHLQAWDYFKIQWEAYLKARGITEGNSDPIFPKVYGIKERDEFYKGLSFASGHDAPMIAYDAFLGYDGTWEDLCSRSMFHGGDSDVTGVIAAAWYGAMFGFKRVPKPNHKNLEKRKELMELAQKIYSSIIPIIPQQDYESPTYIIRKSALVNIFTLDKAGSKYQRNNDVDYEISILPAELIGMVKKNQSLALKPKIFIFQADDNSILPTKMISKGKTTSDVKVTSRKIPTDADQLVIISTLPQKLANLFETEAQLPASSDKGVHAQPSEDGKSKRQNSTLQQPLKNPSLLISAMIKILGSNNDKDVFECTPLINGEVMRIIETLHIDMNDVPGGELPVPLVYSTLTKCLNFFNERDYESGL</sequence>
<evidence type="ECO:0000256" key="9">
    <source>
        <dbReference type="SAM" id="MobiDB-lite"/>
    </source>
</evidence>
<organism evidence="10 11">
    <name type="scientific">Dreissena polymorpha</name>
    <name type="common">Zebra mussel</name>
    <name type="synonym">Mytilus polymorpha</name>
    <dbReference type="NCBI Taxonomy" id="45954"/>
    <lineage>
        <taxon>Eukaryota</taxon>
        <taxon>Metazoa</taxon>
        <taxon>Spiralia</taxon>
        <taxon>Lophotrochozoa</taxon>
        <taxon>Mollusca</taxon>
        <taxon>Bivalvia</taxon>
        <taxon>Autobranchia</taxon>
        <taxon>Heteroconchia</taxon>
        <taxon>Euheterodonta</taxon>
        <taxon>Imparidentia</taxon>
        <taxon>Neoheterodontei</taxon>
        <taxon>Myida</taxon>
        <taxon>Dreissenoidea</taxon>
        <taxon>Dreissenidae</taxon>
        <taxon>Dreissena</taxon>
    </lineage>
</organism>
<gene>
    <name evidence="10" type="ORF">DPMN_099108</name>
</gene>
<comment type="caution">
    <text evidence="10">The sequence shown here is derived from an EMBL/GenBank/DDBJ whole genome shotgun (WGS) entry which is preliminary data.</text>
</comment>
<evidence type="ECO:0000256" key="5">
    <source>
        <dbReference type="ARBA" id="ARBA00049773"/>
    </source>
</evidence>
<feature type="compositionally biased region" description="Basic and acidic residues" evidence="9">
    <location>
        <begin position="438"/>
        <end position="450"/>
    </location>
</feature>
<comment type="function">
    <text evidence="3">Specifically acts as an arginine mono-ADP-ribosylhydrolase by mediating the removal of mono-ADP-ribose attached to arginine residues on proteins.</text>
</comment>
<dbReference type="Gene3D" id="1.10.4080.10">
    <property type="entry name" value="ADP-ribosylation/Crystallin J1"/>
    <property type="match status" value="1"/>
</dbReference>
<keyword evidence="8" id="KW-0460">Magnesium</keyword>
<dbReference type="PANTHER" id="PTHR16222:SF26">
    <property type="entry name" value="ADP-RIBOSYLHYDROLASE ARH1"/>
    <property type="match status" value="1"/>
</dbReference>
<keyword evidence="8" id="KW-0479">Metal-binding</keyword>
<feature type="binding site" evidence="8">
    <location>
        <position position="262"/>
    </location>
    <ligand>
        <name>Mg(2+)</name>
        <dbReference type="ChEBI" id="CHEBI:18420"/>
        <label>1</label>
    </ligand>
</feature>
<evidence type="ECO:0000256" key="8">
    <source>
        <dbReference type="PIRSR" id="PIRSR605502-1"/>
    </source>
</evidence>
<evidence type="ECO:0000313" key="10">
    <source>
        <dbReference type="EMBL" id="KAH3856518.1"/>
    </source>
</evidence>